<proteinExistence type="predicted"/>
<reference evidence="1" key="4">
    <citation type="submission" date="2019-03" db="UniProtKB">
        <authorList>
            <consortium name="EnsemblPlants"/>
        </authorList>
    </citation>
    <scope>IDENTIFICATION</scope>
</reference>
<organism evidence="1 2">
    <name type="scientific">Aegilops tauschii subsp. strangulata</name>
    <name type="common">Goatgrass</name>
    <dbReference type="NCBI Taxonomy" id="200361"/>
    <lineage>
        <taxon>Eukaryota</taxon>
        <taxon>Viridiplantae</taxon>
        <taxon>Streptophyta</taxon>
        <taxon>Embryophyta</taxon>
        <taxon>Tracheophyta</taxon>
        <taxon>Spermatophyta</taxon>
        <taxon>Magnoliopsida</taxon>
        <taxon>Liliopsida</taxon>
        <taxon>Poales</taxon>
        <taxon>Poaceae</taxon>
        <taxon>BOP clade</taxon>
        <taxon>Pooideae</taxon>
        <taxon>Triticodae</taxon>
        <taxon>Triticeae</taxon>
        <taxon>Triticinae</taxon>
        <taxon>Aegilops</taxon>
    </lineage>
</organism>
<protein>
    <recommendedName>
        <fullName evidence="3">NB-ARC domain-containing protein</fullName>
    </recommendedName>
</protein>
<dbReference type="SUPFAM" id="SSF52058">
    <property type="entry name" value="L domain-like"/>
    <property type="match status" value="1"/>
</dbReference>
<reference evidence="1" key="3">
    <citation type="journal article" date="2017" name="Nature">
        <title>Genome sequence of the progenitor of the wheat D genome Aegilops tauschii.</title>
        <authorList>
            <person name="Luo M.C."/>
            <person name="Gu Y.Q."/>
            <person name="Puiu D."/>
            <person name="Wang H."/>
            <person name="Twardziok S.O."/>
            <person name="Deal K.R."/>
            <person name="Huo N."/>
            <person name="Zhu T."/>
            <person name="Wang L."/>
            <person name="Wang Y."/>
            <person name="McGuire P.E."/>
            <person name="Liu S."/>
            <person name="Long H."/>
            <person name="Ramasamy R.K."/>
            <person name="Rodriguez J.C."/>
            <person name="Van S.L."/>
            <person name="Yuan L."/>
            <person name="Wang Z."/>
            <person name="Xia Z."/>
            <person name="Xiao L."/>
            <person name="Anderson O.D."/>
            <person name="Ouyang S."/>
            <person name="Liang Y."/>
            <person name="Zimin A.V."/>
            <person name="Pertea G."/>
            <person name="Qi P."/>
            <person name="Bennetzen J.L."/>
            <person name="Dai X."/>
            <person name="Dawson M.W."/>
            <person name="Muller H.G."/>
            <person name="Kugler K."/>
            <person name="Rivarola-Duarte L."/>
            <person name="Spannagl M."/>
            <person name="Mayer K.F.X."/>
            <person name="Lu F.H."/>
            <person name="Bevan M.W."/>
            <person name="Leroy P."/>
            <person name="Li P."/>
            <person name="You F.M."/>
            <person name="Sun Q."/>
            <person name="Liu Z."/>
            <person name="Lyons E."/>
            <person name="Wicker T."/>
            <person name="Salzberg S.L."/>
            <person name="Devos K.M."/>
            <person name="Dvorak J."/>
        </authorList>
    </citation>
    <scope>NUCLEOTIDE SEQUENCE [LARGE SCALE GENOMIC DNA]</scope>
    <source>
        <strain evidence="1">cv. AL8/78</strain>
    </source>
</reference>
<evidence type="ECO:0000313" key="2">
    <source>
        <dbReference type="Proteomes" id="UP000015105"/>
    </source>
</evidence>
<dbReference type="Gene3D" id="3.80.10.10">
    <property type="entry name" value="Ribonuclease Inhibitor"/>
    <property type="match status" value="1"/>
</dbReference>
<evidence type="ECO:0000313" key="1">
    <source>
        <dbReference type="EnsemblPlants" id="AET7Gv21026400.7"/>
    </source>
</evidence>
<reference evidence="2" key="1">
    <citation type="journal article" date="2014" name="Science">
        <title>Ancient hybridizations among the ancestral genomes of bread wheat.</title>
        <authorList>
            <consortium name="International Wheat Genome Sequencing Consortium,"/>
            <person name="Marcussen T."/>
            <person name="Sandve S.R."/>
            <person name="Heier L."/>
            <person name="Spannagl M."/>
            <person name="Pfeifer M."/>
            <person name="Jakobsen K.S."/>
            <person name="Wulff B.B."/>
            <person name="Steuernagel B."/>
            <person name="Mayer K.F."/>
            <person name="Olsen O.A."/>
        </authorList>
    </citation>
    <scope>NUCLEOTIDE SEQUENCE [LARGE SCALE GENOMIC DNA]</scope>
    <source>
        <strain evidence="2">cv. AL8/78</strain>
    </source>
</reference>
<accession>A0A453SQD9</accession>
<dbReference type="AlphaFoldDB" id="A0A453SQD9"/>
<dbReference type="InterPro" id="IPR032675">
    <property type="entry name" value="LRR_dom_sf"/>
</dbReference>
<reference evidence="2" key="2">
    <citation type="journal article" date="2017" name="Nat. Plants">
        <title>The Aegilops tauschii genome reveals multiple impacts of transposons.</title>
        <authorList>
            <person name="Zhao G."/>
            <person name="Zou C."/>
            <person name="Li K."/>
            <person name="Wang K."/>
            <person name="Li T."/>
            <person name="Gao L."/>
            <person name="Zhang X."/>
            <person name="Wang H."/>
            <person name="Yang Z."/>
            <person name="Liu X."/>
            <person name="Jiang W."/>
            <person name="Mao L."/>
            <person name="Kong X."/>
            <person name="Jiao Y."/>
            <person name="Jia J."/>
        </authorList>
    </citation>
    <scope>NUCLEOTIDE SEQUENCE [LARGE SCALE GENOMIC DNA]</scope>
    <source>
        <strain evidence="2">cv. AL8/78</strain>
    </source>
</reference>
<keyword evidence="2" id="KW-1185">Reference proteome</keyword>
<evidence type="ECO:0008006" key="3">
    <source>
        <dbReference type="Google" id="ProtNLM"/>
    </source>
</evidence>
<name>A0A453SQD9_AEGTS</name>
<reference evidence="1" key="5">
    <citation type="journal article" date="2021" name="G3 (Bethesda)">
        <title>Aegilops tauschii genome assembly Aet v5.0 features greater sequence contiguity and improved annotation.</title>
        <authorList>
            <person name="Wang L."/>
            <person name="Zhu T."/>
            <person name="Rodriguez J.C."/>
            <person name="Deal K.R."/>
            <person name="Dubcovsky J."/>
            <person name="McGuire P.E."/>
            <person name="Lux T."/>
            <person name="Spannagl M."/>
            <person name="Mayer K.F.X."/>
            <person name="Baldrich P."/>
            <person name="Meyers B.C."/>
            <person name="Huo N."/>
            <person name="Gu Y.Q."/>
            <person name="Zhou H."/>
            <person name="Devos K.M."/>
            <person name="Bennetzen J.L."/>
            <person name="Unver T."/>
            <person name="Budak H."/>
            <person name="Gulick P.J."/>
            <person name="Galiba G."/>
            <person name="Kalapos B."/>
            <person name="Nelson D.R."/>
            <person name="Li P."/>
            <person name="You F.M."/>
            <person name="Luo M.C."/>
            <person name="Dvorak J."/>
        </authorList>
    </citation>
    <scope>NUCLEOTIDE SEQUENCE [LARGE SCALE GENOMIC DNA]</scope>
    <source>
        <strain evidence="1">cv. AL8/78</strain>
    </source>
</reference>
<sequence length="183" mass="21068">MKFFWLRGRLYEGVLPQMFASFEKLAALKLDCSCLKKDPINSFAHTLNLVYLNLCRAYDGEQLTFRAGWFPKLSSLALVDMECLNSIEIEEGAMKVLHTLEIVGLKSLKIVPRGIKHIKTLQKMVLTDMRKEFMDRLHADDSDIVEHIPDIQSFDSFDSEAVKKMVLLPHLAKKYGTGWWELC</sequence>
<dbReference type="Proteomes" id="UP000015105">
    <property type="component" value="Chromosome 7D"/>
</dbReference>
<dbReference type="Gramene" id="AET7Gv21026400.7">
    <property type="protein sequence ID" value="AET7Gv21026400.7"/>
    <property type="gene ID" value="AET7Gv21026400"/>
</dbReference>
<dbReference type="EnsemblPlants" id="AET7Gv21026400.7">
    <property type="protein sequence ID" value="AET7Gv21026400.7"/>
    <property type="gene ID" value="AET7Gv21026400"/>
</dbReference>